<dbReference type="KEGG" id="cpat:CLPA_c26470"/>
<protein>
    <recommendedName>
        <fullName evidence="5">CRISPR-associated protein Csh1</fullName>
    </recommendedName>
</protein>
<evidence type="ECO:0008006" key="5">
    <source>
        <dbReference type="Google" id="ProtNLM"/>
    </source>
</evidence>
<name>A0A0H3J5I5_CLOPA</name>
<dbReference type="GeneID" id="93074778"/>
<dbReference type="EMBL" id="CP009268">
    <property type="protein sequence ID" value="AJA52702.1"/>
    <property type="molecule type" value="Genomic_DNA"/>
</dbReference>
<evidence type="ECO:0000313" key="2">
    <source>
        <dbReference type="EMBL" id="KRU11288.1"/>
    </source>
</evidence>
<reference evidence="2" key="2">
    <citation type="submission" date="2015-10" db="EMBL/GenBank/DDBJ databases">
        <title>Improved Draft Genome Sequence of Clostridium pasteurianum Strain ATCC 6013 (DSM 525) Using a Hybrid Next-Generation Sequencing Approach.</title>
        <authorList>
            <person name="Pyne M.E."/>
            <person name="Utturkar S.M."/>
            <person name="Brown S.D."/>
            <person name="Moo-Young M."/>
            <person name="Chung D.A."/>
            <person name="Chou P.C."/>
        </authorList>
    </citation>
    <scope>NUCLEOTIDE SEQUENCE</scope>
    <source>
        <strain evidence="2">ATCC 6013</strain>
    </source>
</reference>
<dbReference type="EMBL" id="JPGY02000001">
    <property type="protein sequence ID" value="KRU11288.1"/>
    <property type="molecule type" value="Genomic_DNA"/>
</dbReference>
<accession>A0A0H3J5I5</accession>
<evidence type="ECO:0000313" key="1">
    <source>
        <dbReference type="EMBL" id="AJA52702.1"/>
    </source>
</evidence>
<evidence type="ECO:0000313" key="3">
    <source>
        <dbReference type="Proteomes" id="UP000028042"/>
    </source>
</evidence>
<reference evidence="2 3" key="3">
    <citation type="journal article" name="Genome Announc.">
        <title>Improved Draft Genome Sequence of Clostridium pasteurianum Strain ATCC 6013 (DSM 525) Using a Hybrid Next-Generation Sequencing Approach.</title>
        <authorList>
            <person name="Pyne M.E."/>
            <person name="Utturkar S."/>
            <person name="Brown S.D."/>
            <person name="Moo-Young M."/>
            <person name="Chung D.A."/>
            <person name="Chou C.P."/>
        </authorList>
    </citation>
    <scope>NUCLEOTIDE SEQUENCE [LARGE SCALE GENOMIC DNA]</scope>
    <source>
        <strain evidence="2 3">ATCC 6013</strain>
    </source>
</reference>
<dbReference type="Proteomes" id="UP000030905">
    <property type="component" value="Chromosome"/>
</dbReference>
<proteinExistence type="predicted"/>
<dbReference type="RefSeq" id="WP_003442547.1">
    <property type="nucleotide sequence ID" value="NZ_ANZB01000003.1"/>
</dbReference>
<reference evidence="1 4" key="1">
    <citation type="journal article" date="2015" name="Genome Announc.">
        <title>Complete Genome Sequence of the Nitrogen-Fixing and Solvent-Producing Clostridium pasteurianum DSM 525.</title>
        <authorList>
            <person name="Poehlein A."/>
            <person name="Grosse-Honebrink A."/>
            <person name="Zhang Y."/>
            <person name="Minton N.P."/>
            <person name="Daniel R."/>
        </authorList>
    </citation>
    <scope>NUCLEOTIDE SEQUENCE [LARGE SCALE GENOMIC DNA]</scope>
    <source>
        <strain evidence="1">DSM 525</strain>
        <strain evidence="4">DSM 525 / ATCC 6013</strain>
    </source>
</reference>
<evidence type="ECO:0000313" key="4">
    <source>
        <dbReference type="Proteomes" id="UP000030905"/>
    </source>
</evidence>
<dbReference type="AlphaFoldDB" id="A0A0H3J5I5"/>
<dbReference type="Proteomes" id="UP000028042">
    <property type="component" value="Unassembled WGS sequence"/>
</dbReference>
<organism evidence="1 4">
    <name type="scientific">Clostridium pasteurianum DSM 525 = ATCC 6013</name>
    <dbReference type="NCBI Taxonomy" id="1262449"/>
    <lineage>
        <taxon>Bacteria</taxon>
        <taxon>Bacillati</taxon>
        <taxon>Bacillota</taxon>
        <taxon>Clostridia</taxon>
        <taxon>Eubacteriales</taxon>
        <taxon>Clostridiaceae</taxon>
        <taxon>Clostridium</taxon>
    </lineage>
</organism>
<dbReference type="KEGG" id="cpae:CPAST_c26470"/>
<gene>
    <name evidence="1" type="ORF">CLPA_c26470</name>
    <name evidence="2" type="ORF">CP6013_00535</name>
</gene>
<dbReference type="eggNOG" id="ENOG502Z9DX">
    <property type="taxonomic scope" value="Bacteria"/>
</dbReference>
<keyword evidence="4" id="KW-1185">Reference proteome</keyword>
<dbReference type="PATRIC" id="fig|1262449.3.peg.1091"/>
<sequence length="578" mass="68590">MINEICEVFNREYEKLEDNMITDDYTLALGDYARFTLEDTYDTLEFFKVDKNTDVEQDDYKYFAKLDLMSTLISMNKPIDSKKIIHSNNIYTFFIKKDNLDPKNGKLNDDIIDEYYNILKNPSLKYKNKRKSMELYLEMEEAYGKPNIELIDKINFWIKENIFSMEKQFSNEKTYLKLFYDTSLENYKGESEKYILPNIYNSTDYNVKINGKVYGLPDFNMGLNSKKPYLENKTRKSKLPILVARDKIIIQKKLFDYLMNHSAQGKNYLYIDKEIEGVSPKENNKNNFQGYFLRVTKGKEVQIEDSDSITRYNYNFINSIKVIPILEDGVGKDFKLLKGQLKNIGELKIAIDEVFFYKWLNGNLFTEAKKISINDSVLKRILIQLRYGFYTWFYKGDDSIVRSFWNKVTKEILYNSMSEGNINGAINQFNLRHTLLDYFENKNGGENMARIIENIRRDVDEKINIIKDEEYKVEIDNDKEYYFCIGQLMRYFYVINKSNSKNYSFLRPLLVANDDKFMKEQLKRLFVKYSYAITGSIRFNNMYYMVSAYESKEVVDQDTFIAGFLCPNLILKKKEENN</sequence>